<protein>
    <recommendedName>
        <fullName evidence="1">Aminoglycoside phosphotransferase domain-containing protein</fullName>
    </recommendedName>
</protein>
<evidence type="ECO:0000313" key="3">
    <source>
        <dbReference type="Proteomes" id="UP000621492"/>
    </source>
</evidence>
<dbReference type="InterPro" id="IPR002575">
    <property type="entry name" value="Aminoglycoside_PTrfase"/>
</dbReference>
<dbReference type="AlphaFoldDB" id="A0A9W5TTT4"/>
<reference evidence="2" key="1">
    <citation type="journal article" date="2014" name="Int. J. Syst. Evol. Microbiol.">
        <title>Complete genome sequence of Corynebacterium casei LMG S-19264T (=DSM 44701T), isolated from a smear-ripened cheese.</title>
        <authorList>
            <consortium name="US DOE Joint Genome Institute (JGI-PGF)"/>
            <person name="Walter F."/>
            <person name="Albersmeier A."/>
            <person name="Kalinowski J."/>
            <person name="Ruckert C."/>
        </authorList>
    </citation>
    <scope>NUCLEOTIDE SEQUENCE</scope>
    <source>
        <strain evidence="2">CGMCC 1.15454</strain>
    </source>
</reference>
<accession>A0A9W5TTT4</accession>
<reference evidence="2" key="2">
    <citation type="submission" date="2020-09" db="EMBL/GenBank/DDBJ databases">
        <authorList>
            <person name="Sun Q."/>
            <person name="Zhou Y."/>
        </authorList>
    </citation>
    <scope>NUCLEOTIDE SEQUENCE</scope>
    <source>
        <strain evidence="2">CGMCC 1.15454</strain>
    </source>
</reference>
<organism evidence="2 3">
    <name type="scientific">Lentibacillus populi</name>
    <dbReference type="NCBI Taxonomy" id="1827502"/>
    <lineage>
        <taxon>Bacteria</taxon>
        <taxon>Bacillati</taxon>
        <taxon>Bacillota</taxon>
        <taxon>Bacilli</taxon>
        <taxon>Bacillales</taxon>
        <taxon>Bacillaceae</taxon>
        <taxon>Lentibacillus</taxon>
    </lineage>
</organism>
<dbReference type="PANTHER" id="PTHR39179:SF3">
    <property type="entry name" value="COTS-RELATED PROTEIN"/>
    <property type="match status" value="1"/>
</dbReference>
<dbReference type="GO" id="GO:0042601">
    <property type="term" value="C:endospore-forming forespore"/>
    <property type="evidence" value="ECO:0007669"/>
    <property type="project" value="TreeGrafter"/>
</dbReference>
<gene>
    <name evidence="2" type="ORF">GCM10011409_02110</name>
</gene>
<dbReference type="InterPro" id="IPR011009">
    <property type="entry name" value="Kinase-like_dom_sf"/>
</dbReference>
<name>A0A9W5TTT4_9BACI</name>
<keyword evidence="3" id="KW-1185">Reference proteome</keyword>
<proteinExistence type="predicted"/>
<evidence type="ECO:0000259" key="1">
    <source>
        <dbReference type="Pfam" id="PF01636"/>
    </source>
</evidence>
<feature type="domain" description="Aminoglycoside phosphotransferase" evidence="1">
    <location>
        <begin position="27"/>
        <end position="227"/>
    </location>
</feature>
<dbReference type="Pfam" id="PF01636">
    <property type="entry name" value="APH"/>
    <property type="match status" value="1"/>
</dbReference>
<sequence length="310" mass="37563">MRIDRFSSFLYQKGRLDCTEMKPVKSHVFRIKTPKEEEYILKKHAKPKILEQQWDFFEQLPASVVVPFVRFPNGRKYIKHNQYFWTLAPFIDGDKLNYATADDRQAALVTLRQFHQDAKSITVQNPIKQQLFYIRWSRRLSTFKKTEHHFLKYGFETLFRDIVRTTKLHLELVSQLPWREIEQRAEEKMEWVHGDVASHNFIRNSSVYMIDFDLLSRSPVLYDYIQLGQRFLPYLNWDFDKLLAYQMVSERQLKLWINAILVPTDVLREWLHFLKRGSANSVYHYLSRMEREWLMRHSFFKKAKLMLKSI</sequence>
<dbReference type="Proteomes" id="UP000621492">
    <property type="component" value="Unassembled WGS sequence"/>
</dbReference>
<dbReference type="Gene3D" id="3.90.1200.10">
    <property type="match status" value="1"/>
</dbReference>
<evidence type="ECO:0000313" key="2">
    <source>
        <dbReference type="EMBL" id="GGB28352.1"/>
    </source>
</evidence>
<dbReference type="InterPro" id="IPR047175">
    <property type="entry name" value="CotS-like"/>
</dbReference>
<dbReference type="PANTHER" id="PTHR39179">
    <property type="entry name" value="SPORE COAT PROTEIN I"/>
    <property type="match status" value="1"/>
</dbReference>
<dbReference type="EMBL" id="BMJD01000001">
    <property type="protein sequence ID" value="GGB28352.1"/>
    <property type="molecule type" value="Genomic_DNA"/>
</dbReference>
<comment type="caution">
    <text evidence="2">The sequence shown here is derived from an EMBL/GenBank/DDBJ whole genome shotgun (WGS) entry which is preliminary data.</text>
</comment>
<dbReference type="SUPFAM" id="SSF56112">
    <property type="entry name" value="Protein kinase-like (PK-like)"/>
    <property type="match status" value="1"/>
</dbReference>